<dbReference type="FunFam" id="3.40.50.300:FF:000692">
    <property type="entry name" value="Guanine nucleotide-binding protein subunit alpha"/>
    <property type="match status" value="1"/>
</dbReference>
<dbReference type="STRING" id="3821.A0A151TG46"/>
<dbReference type="Pfam" id="PF00503">
    <property type="entry name" value="G-alpha"/>
    <property type="match status" value="1"/>
</dbReference>
<dbReference type="Gene3D" id="1.10.400.10">
    <property type="entry name" value="GI Alpha 1, domain 2-like"/>
    <property type="match status" value="1"/>
</dbReference>
<reference evidence="8 9" key="1">
    <citation type="journal article" date="2012" name="Nat. Biotechnol.">
        <title>Draft genome sequence of pigeonpea (Cajanus cajan), an orphan legume crop of resource-poor farmers.</title>
        <authorList>
            <person name="Varshney R.K."/>
            <person name="Chen W."/>
            <person name="Li Y."/>
            <person name="Bharti A.K."/>
            <person name="Saxena R.K."/>
            <person name="Schlueter J.A."/>
            <person name="Donoghue M.T."/>
            <person name="Azam S."/>
            <person name="Fan G."/>
            <person name="Whaley A.M."/>
            <person name="Farmer A.D."/>
            <person name="Sheridan J."/>
            <person name="Iwata A."/>
            <person name="Tuteja R."/>
            <person name="Penmetsa R.V."/>
            <person name="Wu W."/>
            <person name="Upadhyaya H.D."/>
            <person name="Yang S.P."/>
            <person name="Shah T."/>
            <person name="Saxena K.B."/>
            <person name="Michael T."/>
            <person name="McCombie W.R."/>
            <person name="Yang B."/>
            <person name="Zhang G."/>
            <person name="Yang H."/>
            <person name="Wang J."/>
            <person name="Spillane C."/>
            <person name="Cook D.R."/>
            <person name="May G.D."/>
            <person name="Xu X."/>
            <person name="Jackson S.A."/>
        </authorList>
    </citation>
    <scope>NUCLEOTIDE SEQUENCE [LARGE SCALE GENOMIC DNA]</scope>
    <source>
        <strain evidence="9">cv. Asha</strain>
    </source>
</reference>
<evidence type="ECO:0000313" key="9">
    <source>
        <dbReference type="Proteomes" id="UP000075243"/>
    </source>
</evidence>
<keyword evidence="4" id="KW-0807">Transducer</keyword>
<organism evidence="8 9">
    <name type="scientific">Cajanus cajan</name>
    <name type="common">Pigeon pea</name>
    <name type="synonym">Cajanus indicus</name>
    <dbReference type="NCBI Taxonomy" id="3821"/>
    <lineage>
        <taxon>Eukaryota</taxon>
        <taxon>Viridiplantae</taxon>
        <taxon>Streptophyta</taxon>
        <taxon>Embryophyta</taxon>
        <taxon>Tracheophyta</taxon>
        <taxon>Spermatophyta</taxon>
        <taxon>Magnoliopsida</taxon>
        <taxon>eudicotyledons</taxon>
        <taxon>Gunneridae</taxon>
        <taxon>Pentapetalae</taxon>
        <taxon>rosids</taxon>
        <taxon>fabids</taxon>
        <taxon>Fabales</taxon>
        <taxon>Fabaceae</taxon>
        <taxon>Papilionoideae</taxon>
        <taxon>50 kb inversion clade</taxon>
        <taxon>NPAAA clade</taxon>
        <taxon>indigoferoid/millettioid clade</taxon>
        <taxon>Phaseoleae</taxon>
        <taxon>Cajanus</taxon>
    </lineage>
</organism>
<feature type="region of interest" description="Disordered" evidence="7">
    <location>
        <begin position="125"/>
        <end position="147"/>
    </location>
</feature>
<dbReference type="OrthoDB" id="5817230at2759"/>
<keyword evidence="9" id="KW-1185">Reference proteome</keyword>
<dbReference type="SMART" id="SM00275">
    <property type="entry name" value="G_alpha"/>
    <property type="match status" value="1"/>
</dbReference>
<evidence type="ECO:0000256" key="4">
    <source>
        <dbReference type="ARBA" id="ARBA00023224"/>
    </source>
</evidence>
<gene>
    <name evidence="8" type="ORF">KK1_012298</name>
</gene>
<evidence type="ECO:0000256" key="2">
    <source>
        <dbReference type="ARBA" id="ARBA00022741"/>
    </source>
</evidence>
<protein>
    <submittedName>
        <fullName evidence="8">Guanine nucleotide-binding protein alpha-2 subunit</fullName>
    </submittedName>
</protein>
<evidence type="ECO:0000256" key="1">
    <source>
        <dbReference type="ARBA" id="ARBA00022723"/>
    </source>
</evidence>
<dbReference type="PANTHER" id="PTHR36486">
    <property type="entry name" value="OS01G0977800 PROTEIN"/>
    <property type="match status" value="1"/>
</dbReference>
<keyword evidence="6" id="KW-0460">Magnesium</keyword>
<accession>A0A151TG46</accession>
<dbReference type="OMA" id="MEFSFPV"/>
<keyword evidence="3 5" id="KW-0342">GTP-binding</keyword>
<evidence type="ECO:0000256" key="5">
    <source>
        <dbReference type="PIRSR" id="PIRSR601019-1"/>
    </source>
</evidence>
<dbReference type="InterPro" id="IPR001019">
    <property type="entry name" value="Gprotein_alpha_su"/>
</dbReference>
<dbReference type="Gene3D" id="3.40.50.300">
    <property type="entry name" value="P-loop containing nucleotide triphosphate hydrolases"/>
    <property type="match status" value="1"/>
</dbReference>
<feature type="binding site" evidence="6">
    <location>
        <position position="590"/>
    </location>
    <ligand>
        <name>Mg(2+)</name>
        <dbReference type="ChEBI" id="CHEBI:18420"/>
    </ligand>
</feature>
<dbReference type="AlphaFoldDB" id="A0A151TG46"/>
<dbReference type="InterPro" id="IPR053057">
    <property type="entry name" value="XLG_GTP-binding"/>
</dbReference>
<dbReference type="GO" id="GO:0007186">
    <property type="term" value="P:G protein-coupled receptor signaling pathway"/>
    <property type="evidence" value="ECO:0007669"/>
    <property type="project" value="InterPro"/>
</dbReference>
<dbReference type="SUPFAM" id="SSF52540">
    <property type="entry name" value="P-loop containing nucleoside triphosphate hydrolases"/>
    <property type="match status" value="1"/>
</dbReference>
<dbReference type="GO" id="GO:0003924">
    <property type="term" value="F:GTPase activity"/>
    <property type="evidence" value="ECO:0007669"/>
    <property type="project" value="InterPro"/>
</dbReference>
<evidence type="ECO:0000256" key="3">
    <source>
        <dbReference type="ARBA" id="ARBA00023134"/>
    </source>
</evidence>
<dbReference type="InterPro" id="IPR011025">
    <property type="entry name" value="GproteinA_insert"/>
</dbReference>
<evidence type="ECO:0000313" key="8">
    <source>
        <dbReference type="EMBL" id="KYP66020.1"/>
    </source>
</evidence>
<dbReference type="PROSITE" id="PS51882">
    <property type="entry name" value="G_ALPHA"/>
    <property type="match status" value="1"/>
</dbReference>
<dbReference type="GO" id="GO:0046872">
    <property type="term" value="F:metal ion binding"/>
    <property type="evidence" value="ECO:0007669"/>
    <property type="project" value="UniProtKB-KW"/>
</dbReference>
<dbReference type="Gramene" id="C.cajan_11934.t">
    <property type="protein sequence ID" value="C.cajan_11934.t"/>
    <property type="gene ID" value="C.cajan_11934"/>
</dbReference>
<evidence type="ECO:0000256" key="6">
    <source>
        <dbReference type="PIRSR" id="PIRSR601019-2"/>
    </source>
</evidence>
<keyword evidence="2 5" id="KW-0547">Nucleotide-binding</keyword>
<dbReference type="Proteomes" id="UP000075243">
    <property type="component" value="Chromosome 6"/>
</dbReference>
<feature type="compositionally biased region" description="Basic and acidic residues" evidence="7">
    <location>
        <begin position="138"/>
        <end position="147"/>
    </location>
</feature>
<dbReference type="EMBL" id="CM003608">
    <property type="protein sequence ID" value="KYP66020.1"/>
    <property type="molecule type" value="Genomic_DNA"/>
</dbReference>
<sequence length="827" mass="94213">MALLLKKLRVPIVHDDGGDYSYEYSFAEEYEGPPLSYSVPEALPFNLHQVPLAHVAPSPPHHLSLPVIQPFRRKTNVDSALTTSSDSLSCREEDHDENRLSPKHVKQPSVVTFPDHDEEFVEYVGGESNSNSNINSKSKSDRVRPHAVRDGKKGSCYRCLKGNHFTEREVCIVCSAKYCCNCVVRAMGSMPEGRKCVTCIGYRIDENKRGKLGKPSRMLKNLLSRWEVKQIMKDEMLCEINQIPAEYVRVNGEPLDWDQLVLLLTCSNPPKGLKPGFYWYDKSSGFWGKEGQRPSQIISPALEIGGDLQRNASHGMTNVTINGREITKEELRLLKWARVPCEGTTDFWVSHDGSYSEVGQRNVKGRIWEKSTVKLVSLFLSLPVPSSSLTPAGEGENGTGQHNLQKKTHHKFLLVGSVKSGTCTIFKQAKLLYNVPFSENERQNIKLVIQSNLFRYLGVLLEAREYFEESWCQKSKGRHVDESTSSGISGEIIDRTPYSIGPRLKIFSEWLLKYTVSGNLEAIFPAAAREYAPLVEELWRDAAIRATYSRRNEIKNLPTNANYFLERAVEISSIDYEPLDMDILYSEGITLSNSLSSMEFSFTVSGHEDSLDPAYQHDPSLSYQLIRINSKSLGVNCKWLDMFDDTDVVLFSVALTDYDEYTVDSNGVATNKILAAKHLFENIITHRVFRNKNFLLLLTKFDLLEEKIERMPLTQCEWFNDFHPVISHNQKTVKISKYSNHPPLAQRAFQYIGLKFKRLFHSLTNRKLFVSLVTGLEPSTVDEALRYAREVMVWEKWDTSLRNEKSEITSTTFEASSDEKYNNYYPS</sequence>
<dbReference type="GO" id="GO:0031683">
    <property type="term" value="F:G-protein beta/gamma-subunit complex binding"/>
    <property type="evidence" value="ECO:0007669"/>
    <property type="project" value="InterPro"/>
</dbReference>
<feature type="compositionally biased region" description="Low complexity" evidence="7">
    <location>
        <begin position="128"/>
        <end position="137"/>
    </location>
</feature>
<dbReference type="GO" id="GO:0005525">
    <property type="term" value="F:GTP binding"/>
    <property type="evidence" value="ECO:0007669"/>
    <property type="project" value="UniProtKB-KW"/>
</dbReference>
<dbReference type="SUPFAM" id="SSF47895">
    <property type="entry name" value="Transducin (alpha subunit), insertion domain"/>
    <property type="match status" value="1"/>
</dbReference>
<dbReference type="FunFam" id="1.10.400.10:FF:000013">
    <property type="entry name" value="Extra-large guanine nucleotide-binding protein 2"/>
    <property type="match status" value="1"/>
</dbReference>
<evidence type="ECO:0000256" key="7">
    <source>
        <dbReference type="SAM" id="MobiDB-lite"/>
    </source>
</evidence>
<dbReference type="PANTHER" id="PTHR36486:SF4">
    <property type="entry name" value="PH DOMAIN-CONTAINING PROTEIN"/>
    <property type="match status" value="1"/>
</dbReference>
<name>A0A151TG46_CAJCA</name>
<proteinExistence type="predicted"/>
<keyword evidence="1 6" id="KW-0479">Metal-binding</keyword>
<dbReference type="InterPro" id="IPR027417">
    <property type="entry name" value="P-loop_NTPase"/>
</dbReference>
<feature type="binding site" evidence="5">
    <location>
        <begin position="584"/>
        <end position="590"/>
    </location>
    <ligand>
        <name>GTP</name>
        <dbReference type="ChEBI" id="CHEBI:37565"/>
    </ligand>
</feature>